<proteinExistence type="predicted"/>
<keyword evidence="1" id="KW-1133">Transmembrane helix</keyword>
<accession>A0A6P8I2Z5</accession>
<keyword evidence="1" id="KW-0812">Transmembrane</keyword>
<feature type="transmembrane region" description="Helical" evidence="1">
    <location>
        <begin position="246"/>
        <end position="272"/>
    </location>
</feature>
<protein>
    <submittedName>
        <fullName evidence="3">Uncharacterized protein LOC116297743</fullName>
    </submittedName>
</protein>
<name>A0A6P8I2Z5_ACTTE</name>
<reference evidence="3" key="1">
    <citation type="submission" date="2025-08" db="UniProtKB">
        <authorList>
            <consortium name="RefSeq"/>
        </authorList>
    </citation>
    <scope>IDENTIFICATION</scope>
    <source>
        <tissue evidence="3">Tentacle</tissue>
    </source>
</reference>
<keyword evidence="2" id="KW-1185">Reference proteome</keyword>
<dbReference type="RefSeq" id="XP_031561886.1">
    <property type="nucleotide sequence ID" value="XM_031706026.1"/>
</dbReference>
<dbReference type="Proteomes" id="UP000515163">
    <property type="component" value="Unplaced"/>
</dbReference>
<sequence>YERLAHTSLMLLNCVPLALHGREEWRLVLDGNITCWVQWWQYVLIAYNIVFVIPFLLVLLVGTSKLERQKISALQFVAACFVPLPFLIYWMLRRCFRSDSDDDRRTPHQSPQGEEKRKALLGVLQGPFRPPDSQSRGASYWESILIGRRLVFLCLYSFISTPMLQMLLMTAVCIVILVHNIVVRPYKDQKAHLFGVIMLSMHVALAIINLCKSVLHTVGVTPTGPIEAQIKGLQLFEVALLGALPLIFVLLILLTLLSQITRVFVIVLRFFVLRSRGKVRALAINSDNDNRRPLLAYAGEQESLSYSTGSEVQEKDCIR</sequence>
<feature type="non-terminal residue" evidence="3">
    <location>
        <position position="1"/>
    </location>
</feature>
<feature type="transmembrane region" description="Helical" evidence="1">
    <location>
        <begin position="150"/>
        <end position="179"/>
    </location>
</feature>
<dbReference type="OrthoDB" id="5989827at2759"/>
<feature type="transmembrane region" description="Helical" evidence="1">
    <location>
        <begin position="73"/>
        <end position="92"/>
    </location>
</feature>
<keyword evidence="1" id="KW-0472">Membrane</keyword>
<evidence type="ECO:0000313" key="3">
    <source>
        <dbReference type="RefSeq" id="XP_031561886.1"/>
    </source>
</evidence>
<organism evidence="2 3">
    <name type="scientific">Actinia tenebrosa</name>
    <name type="common">Australian red waratah sea anemone</name>
    <dbReference type="NCBI Taxonomy" id="6105"/>
    <lineage>
        <taxon>Eukaryota</taxon>
        <taxon>Metazoa</taxon>
        <taxon>Cnidaria</taxon>
        <taxon>Anthozoa</taxon>
        <taxon>Hexacorallia</taxon>
        <taxon>Actiniaria</taxon>
        <taxon>Actiniidae</taxon>
        <taxon>Actinia</taxon>
    </lineage>
</organism>
<feature type="transmembrane region" description="Helical" evidence="1">
    <location>
        <begin position="191"/>
        <end position="210"/>
    </location>
</feature>
<feature type="transmembrane region" description="Helical" evidence="1">
    <location>
        <begin position="39"/>
        <end position="61"/>
    </location>
</feature>
<dbReference type="AlphaFoldDB" id="A0A6P8I2Z5"/>
<dbReference type="KEGG" id="aten:116297743"/>
<evidence type="ECO:0000256" key="1">
    <source>
        <dbReference type="SAM" id="Phobius"/>
    </source>
</evidence>
<dbReference type="GeneID" id="116297743"/>
<evidence type="ECO:0000313" key="2">
    <source>
        <dbReference type="Proteomes" id="UP000515163"/>
    </source>
</evidence>
<dbReference type="InParanoid" id="A0A6P8I2Z5"/>
<gene>
    <name evidence="3" type="primary">LOC116297743</name>
</gene>